<dbReference type="AlphaFoldDB" id="A0AAV7LWF7"/>
<accession>A0AAV7LWF7</accession>
<comment type="caution">
    <text evidence="2">The sequence shown here is derived from an EMBL/GenBank/DDBJ whole genome shotgun (WGS) entry which is preliminary data.</text>
</comment>
<organism evidence="2 3">
    <name type="scientific">Pleurodeles waltl</name>
    <name type="common">Iberian ribbed newt</name>
    <dbReference type="NCBI Taxonomy" id="8319"/>
    <lineage>
        <taxon>Eukaryota</taxon>
        <taxon>Metazoa</taxon>
        <taxon>Chordata</taxon>
        <taxon>Craniata</taxon>
        <taxon>Vertebrata</taxon>
        <taxon>Euteleostomi</taxon>
        <taxon>Amphibia</taxon>
        <taxon>Batrachia</taxon>
        <taxon>Caudata</taxon>
        <taxon>Salamandroidea</taxon>
        <taxon>Salamandridae</taxon>
        <taxon>Pleurodelinae</taxon>
        <taxon>Pleurodeles</taxon>
    </lineage>
</organism>
<feature type="region of interest" description="Disordered" evidence="1">
    <location>
        <begin position="124"/>
        <end position="145"/>
    </location>
</feature>
<evidence type="ECO:0000256" key="1">
    <source>
        <dbReference type="SAM" id="MobiDB-lite"/>
    </source>
</evidence>
<sequence length="190" mass="20943">MDCPIIIVRSRRPSQIIYSLRAVGWKVGLLKYKAGGNCHFLLHFHGPDITETWSPPTSYPGLGSLTLFPDLLALQFPLRPRGSFSHSPHLDHKYRLSMWGGKQPNSGRGTACLRALRLDSRRRPSILGGPHMREVTSDPAGTEPGSRLRFATAKQCRSAPLLLLPASGAQLPLHRRRMFGPQAAHSLSPG</sequence>
<reference evidence="2" key="1">
    <citation type="journal article" date="2022" name="bioRxiv">
        <title>Sequencing and chromosome-scale assembly of the giantPleurodeles waltlgenome.</title>
        <authorList>
            <person name="Brown T."/>
            <person name="Elewa A."/>
            <person name="Iarovenko S."/>
            <person name="Subramanian E."/>
            <person name="Araus A.J."/>
            <person name="Petzold A."/>
            <person name="Susuki M."/>
            <person name="Suzuki K.-i.T."/>
            <person name="Hayashi T."/>
            <person name="Toyoda A."/>
            <person name="Oliveira C."/>
            <person name="Osipova E."/>
            <person name="Leigh N.D."/>
            <person name="Simon A."/>
            <person name="Yun M.H."/>
        </authorList>
    </citation>
    <scope>NUCLEOTIDE SEQUENCE</scope>
    <source>
        <strain evidence="2">20211129_DDA</strain>
        <tissue evidence="2">Liver</tissue>
    </source>
</reference>
<evidence type="ECO:0000313" key="3">
    <source>
        <dbReference type="Proteomes" id="UP001066276"/>
    </source>
</evidence>
<keyword evidence="3" id="KW-1185">Reference proteome</keyword>
<dbReference type="EMBL" id="JANPWB010000014">
    <property type="protein sequence ID" value="KAJ1095881.1"/>
    <property type="molecule type" value="Genomic_DNA"/>
</dbReference>
<gene>
    <name evidence="2" type="ORF">NDU88_001031</name>
</gene>
<dbReference type="Proteomes" id="UP001066276">
    <property type="component" value="Chromosome 10"/>
</dbReference>
<protein>
    <submittedName>
        <fullName evidence="2">Uncharacterized protein</fullName>
    </submittedName>
</protein>
<proteinExistence type="predicted"/>
<name>A0AAV7LWF7_PLEWA</name>
<evidence type="ECO:0000313" key="2">
    <source>
        <dbReference type="EMBL" id="KAJ1095881.1"/>
    </source>
</evidence>